<dbReference type="SUPFAM" id="SSF50475">
    <property type="entry name" value="FMN-binding split barrel"/>
    <property type="match status" value="1"/>
</dbReference>
<accession>A0ABV0BKG4</accession>
<name>A0ABV0BKG4_9HYPH</name>
<dbReference type="InterPro" id="IPR012349">
    <property type="entry name" value="Split_barrel_FMN-bd"/>
</dbReference>
<dbReference type="Pfam" id="PF01613">
    <property type="entry name" value="Flavin_Reduct"/>
    <property type="match status" value="1"/>
</dbReference>
<dbReference type="PANTHER" id="PTHR30466">
    <property type="entry name" value="FLAVIN REDUCTASE"/>
    <property type="match status" value="1"/>
</dbReference>
<comment type="caution">
    <text evidence="3">The sequence shown here is derived from an EMBL/GenBank/DDBJ whole genome shotgun (WGS) entry which is preliminary data.</text>
</comment>
<dbReference type="Proteomes" id="UP001418637">
    <property type="component" value="Unassembled WGS sequence"/>
</dbReference>
<dbReference type="EMBL" id="JBBYXI010000003">
    <property type="protein sequence ID" value="MEN3931483.1"/>
    <property type="molecule type" value="Genomic_DNA"/>
</dbReference>
<dbReference type="InterPro" id="IPR002563">
    <property type="entry name" value="Flavin_Rdtase-like_dom"/>
</dbReference>
<keyword evidence="1 3" id="KW-0560">Oxidoreductase</keyword>
<evidence type="ECO:0000256" key="1">
    <source>
        <dbReference type="ARBA" id="ARBA00023002"/>
    </source>
</evidence>
<gene>
    <name evidence="3" type="ORF">WJT86_10485</name>
</gene>
<protein>
    <submittedName>
        <fullName evidence="3">Flavin reductase family protein</fullName>
        <ecNumber evidence="3">1.-.-.-</ecNumber>
    </submittedName>
</protein>
<evidence type="ECO:0000259" key="2">
    <source>
        <dbReference type="SMART" id="SM00903"/>
    </source>
</evidence>
<evidence type="ECO:0000313" key="4">
    <source>
        <dbReference type="Proteomes" id="UP001418637"/>
    </source>
</evidence>
<dbReference type="Gene3D" id="2.30.110.10">
    <property type="entry name" value="Electron Transport, Fmn-binding Protein, Chain A"/>
    <property type="match status" value="1"/>
</dbReference>
<reference evidence="3 4" key="1">
    <citation type="submission" date="2024-04" db="EMBL/GenBank/DDBJ databases">
        <title>A novel species isolated from cricket.</title>
        <authorList>
            <person name="Wang H.-C."/>
        </authorList>
    </citation>
    <scope>NUCLEOTIDE SEQUENCE [LARGE SCALE GENOMIC DNA]</scope>
    <source>
        <strain evidence="3 4">WL0021</strain>
    </source>
</reference>
<dbReference type="InterPro" id="IPR050268">
    <property type="entry name" value="NADH-dep_flavin_reductase"/>
</dbReference>
<dbReference type="GO" id="GO:0016491">
    <property type="term" value="F:oxidoreductase activity"/>
    <property type="evidence" value="ECO:0007669"/>
    <property type="project" value="UniProtKB-KW"/>
</dbReference>
<dbReference type="RefSeq" id="WP_346337509.1">
    <property type="nucleotide sequence ID" value="NZ_JBBYXI010000003.1"/>
</dbReference>
<keyword evidence="4" id="KW-1185">Reference proteome</keyword>
<proteinExistence type="predicted"/>
<dbReference type="EC" id="1.-.-.-" evidence="3"/>
<organism evidence="3 4">
    <name type="scientific">Hohaiivirga grylli</name>
    <dbReference type="NCBI Taxonomy" id="3133970"/>
    <lineage>
        <taxon>Bacteria</taxon>
        <taxon>Pseudomonadati</taxon>
        <taxon>Pseudomonadota</taxon>
        <taxon>Alphaproteobacteria</taxon>
        <taxon>Hyphomicrobiales</taxon>
        <taxon>Methylobacteriaceae</taxon>
        <taxon>Hohaiivirga</taxon>
    </lineage>
</organism>
<dbReference type="SMART" id="SM00903">
    <property type="entry name" value="Flavin_Reduct"/>
    <property type="match status" value="1"/>
</dbReference>
<dbReference type="PANTHER" id="PTHR30466:SF1">
    <property type="entry name" value="FMN REDUCTASE (NADH) RUTF"/>
    <property type="match status" value="1"/>
</dbReference>
<feature type="domain" description="Flavin reductase like" evidence="2">
    <location>
        <begin position="24"/>
        <end position="171"/>
    </location>
</feature>
<evidence type="ECO:0000313" key="3">
    <source>
        <dbReference type="EMBL" id="MEN3931483.1"/>
    </source>
</evidence>
<sequence>MSLKAEISESALSAVDPKQYREGMSRLGAAVSIVTTQGKAGQAGLAATAVTSVTDQPATLIVCINSLSRSGHTIEENEVFAVNVLSADDQYVAEVFGGYTDVPRDKRFDVGEWQIGATGVPVLKTAIATFECRVTGQNIVASHRVLLGEVVAVHLGQKAEPLMYFDRDYRKIEL</sequence>